<evidence type="ECO:0000313" key="2">
    <source>
        <dbReference type="EMBL" id="MFC0679789.1"/>
    </source>
</evidence>
<keyword evidence="3" id="KW-1185">Reference proteome</keyword>
<organism evidence="2 3">
    <name type="scientific">Lysobacter korlensis</name>
    <dbReference type="NCBI Taxonomy" id="553636"/>
    <lineage>
        <taxon>Bacteria</taxon>
        <taxon>Pseudomonadati</taxon>
        <taxon>Pseudomonadota</taxon>
        <taxon>Gammaproteobacteria</taxon>
        <taxon>Lysobacterales</taxon>
        <taxon>Lysobacteraceae</taxon>
        <taxon>Lysobacter</taxon>
    </lineage>
</organism>
<dbReference type="Proteomes" id="UP001589896">
    <property type="component" value="Unassembled WGS sequence"/>
</dbReference>
<dbReference type="EMBL" id="JBHLTG010000004">
    <property type="protein sequence ID" value="MFC0679789.1"/>
    <property type="molecule type" value="Genomic_DNA"/>
</dbReference>
<proteinExistence type="predicted"/>
<comment type="caution">
    <text evidence="2">The sequence shown here is derived from an EMBL/GenBank/DDBJ whole genome shotgun (WGS) entry which is preliminary data.</text>
</comment>
<evidence type="ECO:0000313" key="3">
    <source>
        <dbReference type="Proteomes" id="UP001589896"/>
    </source>
</evidence>
<name>A0ABV6RS34_9GAMM</name>
<gene>
    <name evidence="2" type="ORF">ACFFGH_18265</name>
</gene>
<dbReference type="InterPro" id="IPR006555">
    <property type="entry name" value="ATP-dep_Helicase_C"/>
</dbReference>
<reference evidence="2 3" key="1">
    <citation type="submission" date="2024-09" db="EMBL/GenBank/DDBJ databases">
        <authorList>
            <person name="Sun Q."/>
            <person name="Mori K."/>
        </authorList>
    </citation>
    <scope>NUCLEOTIDE SEQUENCE [LARGE SCALE GENOMIC DNA]</scope>
    <source>
        <strain evidence="2 3">KCTC 23076</strain>
    </source>
</reference>
<evidence type="ECO:0000259" key="1">
    <source>
        <dbReference type="Pfam" id="PF13307"/>
    </source>
</evidence>
<keyword evidence="2" id="KW-0378">Hydrolase</keyword>
<keyword evidence="2" id="KW-0347">Helicase</keyword>
<dbReference type="GO" id="GO:0004386">
    <property type="term" value="F:helicase activity"/>
    <property type="evidence" value="ECO:0007669"/>
    <property type="project" value="UniProtKB-KW"/>
</dbReference>
<keyword evidence="2" id="KW-0547">Nucleotide-binding</keyword>
<dbReference type="Pfam" id="PF13307">
    <property type="entry name" value="Helicase_C_2"/>
    <property type="match status" value="1"/>
</dbReference>
<feature type="domain" description="ATP-dependent helicase C-terminal" evidence="1">
    <location>
        <begin position="8"/>
        <end position="45"/>
    </location>
</feature>
<dbReference type="InterPro" id="IPR027417">
    <property type="entry name" value="P-loop_NTPase"/>
</dbReference>
<keyword evidence="2" id="KW-0067">ATP-binding</keyword>
<sequence length="52" mass="6090">MYGPVPVQYAGRLIRTPEDRGRIVVLDRRVVQKRYGQDILDALPQLRREIGR</sequence>
<protein>
    <submittedName>
        <fullName evidence="2">Helicase C-terminal domain-containing protein</fullName>
    </submittedName>
</protein>
<dbReference type="RefSeq" id="WP_386671288.1">
    <property type="nucleotide sequence ID" value="NZ_JBHLTG010000004.1"/>
</dbReference>
<accession>A0ABV6RS34</accession>
<dbReference type="Gene3D" id="3.40.50.300">
    <property type="entry name" value="P-loop containing nucleotide triphosphate hydrolases"/>
    <property type="match status" value="1"/>
</dbReference>